<dbReference type="Proteomes" id="UP000285146">
    <property type="component" value="Unassembled WGS sequence"/>
</dbReference>
<dbReference type="Pfam" id="PF02229">
    <property type="entry name" value="PC4"/>
    <property type="match status" value="1"/>
</dbReference>
<dbReference type="PANTHER" id="PTHR13215">
    <property type="entry name" value="RNA POLYMERASE II TRANSCRIPTIONAL COACTIVATOR"/>
    <property type="match status" value="1"/>
</dbReference>
<dbReference type="GO" id="GO:0060261">
    <property type="term" value="P:positive regulation of transcription initiation by RNA polymerase II"/>
    <property type="evidence" value="ECO:0007669"/>
    <property type="project" value="InterPro"/>
</dbReference>
<dbReference type="EMBL" id="LKEB01000020">
    <property type="protein sequence ID" value="ROW13292.1"/>
    <property type="molecule type" value="Genomic_DNA"/>
</dbReference>
<feature type="compositionally biased region" description="Acidic residues" evidence="7">
    <location>
        <begin position="165"/>
        <end position="178"/>
    </location>
</feature>
<dbReference type="AlphaFoldDB" id="A0A423XBK7"/>
<dbReference type="Gene3D" id="2.30.31.10">
    <property type="entry name" value="Transcriptional Coactivator Pc4, Chain A"/>
    <property type="match status" value="1"/>
</dbReference>
<gene>
    <name evidence="9" type="ORF">VPNG_05426</name>
</gene>
<sequence>MGKRRSSFVASDHSSGEEPPAKVSKKDKKGSNSSDSKNVDDEGNTFWELSNKRRIVVQKFKGNVFVNLREYYEDKKSGAMKPSTKGIMLSIEQYKTLLGSVPDINKELRKNGVAIGDEDDEADAGDENDVGDSDEAPAKSAKSAKNENNSTAKKHKGKKANIEATSDEAEDDDDGSEL</sequence>
<comment type="similarity">
    <text evidence="2">Belongs to the transcriptional coactivator PC4 family.</text>
</comment>
<keyword evidence="3" id="KW-0805">Transcription regulation</keyword>
<feature type="region of interest" description="Disordered" evidence="7">
    <location>
        <begin position="1"/>
        <end position="45"/>
    </location>
</feature>
<evidence type="ECO:0000256" key="5">
    <source>
        <dbReference type="ARBA" id="ARBA00023163"/>
    </source>
</evidence>
<dbReference type="OrthoDB" id="2505440at2759"/>
<evidence type="ECO:0000313" key="9">
    <source>
        <dbReference type="EMBL" id="ROW13292.1"/>
    </source>
</evidence>
<proteinExistence type="inferred from homology"/>
<evidence type="ECO:0000259" key="8">
    <source>
        <dbReference type="Pfam" id="PF02229"/>
    </source>
</evidence>
<dbReference type="InParanoid" id="A0A423XBK7"/>
<dbReference type="InterPro" id="IPR003173">
    <property type="entry name" value="PC4_C"/>
</dbReference>
<keyword evidence="10" id="KW-1185">Reference proteome</keyword>
<evidence type="ECO:0000256" key="7">
    <source>
        <dbReference type="SAM" id="MobiDB-lite"/>
    </source>
</evidence>
<dbReference type="InterPro" id="IPR009044">
    <property type="entry name" value="ssDNA-bd_transcriptional_reg"/>
</dbReference>
<protein>
    <recommendedName>
        <fullName evidence="8">Transcriptional coactivator p15 (PC4) C-terminal domain-containing protein</fullName>
    </recommendedName>
</protein>
<evidence type="ECO:0000256" key="3">
    <source>
        <dbReference type="ARBA" id="ARBA00023015"/>
    </source>
</evidence>
<dbReference type="GO" id="GO:0003713">
    <property type="term" value="F:transcription coactivator activity"/>
    <property type="evidence" value="ECO:0007669"/>
    <property type="project" value="InterPro"/>
</dbReference>
<keyword evidence="6" id="KW-0539">Nucleus</keyword>
<name>A0A423XBK7_9PEZI</name>
<evidence type="ECO:0000313" key="10">
    <source>
        <dbReference type="Proteomes" id="UP000285146"/>
    </source>
</evidence>
<keyword evidence="4" id="KW-0238">DNA-binding</keyword>
<dbReference type="GO" id="GO:0003677">
    <property type="term" value="F:DNA binding"/>
    <property type="evidence" value="ECO:0007669"/>
    <property type="project" value="UniProtKB-KW"/>
</dbReference>
<comment type="caution">
    <text evidence="9">The sequence shown here is derived from an EMBL/GenBank/DDBJ whole genome shotgun (WGS) entry which is preliminary data.</text>
</comment>
<dbReference type="GO" id="GO:0005634">
    <property type="term" value="C:nucleus"/>
    <property type="evidence" value="ECO:0007669"/>
    <property type="project" value="UniProtKB-SubCell"/>
</dbReference>
<dbReference type="InterPro" id="IPR045125">
    <property type="entry name" value="Sub1/Tcp4-like"/>
</dbReference>
<evidence type="ECO:0000256" key="2">
    <source>
        <dbReference type="ARBA" id="ARBA00009001"/>
    </source>
</evidence>
<keyword evidence="5" id="KW-0804">Transcription</keyword>
<accession>A0A423XBK7</accession>
<feature type="domain" description="Transcriptional coactivator p15 (PC4) C-terminal" evidence="8">
    <location>
        <begin position="47"/>
        <end position="98"/>
    </location>
</feature>
<comment type="subcellular location">
    <subcellularLocation>
        <location evidence="1">Nucleus</location>
    </subcellularLocation>
</comment>
<reference evidence="9 10" key="1">
    <citation type="submission" date="2015-09" db="EMBL/GenBank/DDBJ databases">
        <title>Host preference determinants of Valsa canker pathogens revealed by comparative genomics.</title>
        <authorList>
            <person name="Yin Z."/>
            <person name="Huang L."/>
        </authorList>
    </citation>
    <scope>NUCLEOTIDE SEQUENCE [LARGE SCALE GENOMIC DNA]</scope>
    <source>
        <strain evidence="9 10">SXYLt</strain>
    </source>
</reference>
<evidence type="ECO:0000256" key="4">
    <source>
        <dbReference type="ARBA" id="ARBA00023125"/>
    </source>
</evidence>
<dbReference type="STRING" id="1230097.A0A423XBK7"/>
<feature type="compositionally biased region" description="Acidic residues" evidence="7">
    <location>
        <begin position="116"/>
        <end position="135"/>
    </location>
</feature>
<evidence type="ECO:0000256" key="1">
    <source>
        <dbReference type="ARBA" id="ARBA00004123"/>
    </source>
</evidence>
<organism evidence="9 10">
    <name type="scientific">Cytospora leucostoma</name>
    <dbReference type="NCBI Taxonomy" id="1230097"/>
    <lineage>
        <taxon>Eukaryota</taxon>
        <taxon>Fungi</taxon>
        <taxon>Dikarya</taxon>
        <taxon>Ascomycota</taxon>
        <taxon>Pezizomycotina</taxon>
        <taxon>Sordariomycetes</taxon>
        <taxon>Sordariomycetidae</taxon>
        <taxon>Diaporthales</taxon>
        <taxon>Cytosporaceae</taxon>
        <taxon>Cytospora</taxon>
    </lineage>
</organism>
<dbReference type="SUPFAM" id="SSF54447">
    <property type="entry name" value="ssDNA-binding transcriptional regulator domain"/>
    <property type="match status" value="1"/>
</dbReference>
<evidence type="ECO:0000256" key="6">
    <source>
        <dbReference type="ARBA" id="ARBA00023242"/>
    </source>
</evidence>
<feature type="region of interest" description="Disordered" evidence="7">
    <location>
        <begin position="112"/>
        <end position="178"/>
    </location>
</feature>